<dbReference type="AlphaFoldDB" id="A0A645J1B5"/>
<reference evidence="1" key="1">
    <citation type="submission" date="2019-08" db="EMBL/GenBank/DDBJ databases">
        <authorList>
            <person name="Kucharzyk K."/>
            <person name="Murdoch R.W."/>
            <person name="Higgins S."/>
            <person name="Loffler F."/>
        </authorList>
    </citation>
    <scope>NUCLEOTIDE SEQUENCE</scope>
</reference>
<protein>
    <submittedName>
        <fullName evidence="1">Uncharacterized protein</fullName>
    </submittedName>
</protein>
<evidence type="ECO:0000313" key="1">
    <source>
        <dbReference type="EMBL" id="MPN56960.1"/>
    </source>
</evidence>
<dbReference type="EMBL" id="VSSQ01127911">
    <property type="protein sequence ID" value="MPN56960.1"/>
    <property type="molecule type" value="Genomic_DNA"/>
</dbReference>
<organism evidence="1">
    <name type="scientific">bioreactor metagenome</name>
    <dbReference type="NCBI Taxonomy" id="1076179"/>
    <lineage>
        <taxon>unclassified sequences</taxon>
        <taxon>metagenomes</taxon>
        <taxon>ecological metagenomes</taxon>
    </lineage>
</organism>
<gene>
    <name evidence="1" type="ORF">SDC9_204654</name>
</gene>
<proteinExistence type="predicted"/>
<sequence length="76" mass="8628">MFIVAFSFNVEVASGVVTERFEEMQEHLCGEIPHEFTFELCLPYQPGTSAEIDGYLCQTVVHRQKETIPLHSLLLA</sequence>
<name>A0A645J1B5_9ZZZZ</name>
<accession>A0A645J1B5</accession>
<comment type="caution">
    <text evidence="1">The sequence shown here is derived from an EMBL/GenBank/DDBJ whole genome shotgun (WGS) entry which is preliminary data.</text>
</comment>